<dbReference type="RefSeq" id="WP_284252080.1">
    <property type="nucleotide sequence ID" value="NZ_BAAAQO010000005.1"/>
</dbReference>
<protein>
    <submittedName>
        <fullName evidence="2">Uncharacterized protein</fullName>
    </submittedName>
</protein>
<evidence type="ECO:0000313" key="3">
    <source>
        <dbReference type="Proteomes" id="UP001157034"/>
    </source>
</evidence>
<keyword evidence="3" id="KW-1185">Reference proteome</keyword>
<dbReference type="EMBL" id="BSVB01000001">
    <property type="protein sequence ID" value="GMA93327.1"/>
    <property type="molecule type" value="Genomic_DNA"/>
</dbReference>
<evidence type="ECO:0000256" key="1">
    <source>
        <dbReference type="SAM" id="MobiDB-lite"/>
    </source>
</evidence>
<gene>
    <name evidence="2" type="ORF">GCM10025881_01510</name>
</gene>
<feature type="compositionally biased region" description="Low complexity" evidence="1">
    <location>
        <begin position="44"/>
        <end position="62"/>
    </location>
</feature>
<reference evidence="3" key="1">
    <citation type="journal article" date="2019" name="Int. J. Syst. Evol. Microbiol.">
        <title>The Global Catalogue of Microorganisms (GCM) 10K type strain sequencing project: providing services to taxonomists for standard genome sequencing and annotation.</title>
        <authorList>
            <consortium name="The Broad Institute Genomics Platform"/>
            <consortium name="The Broad Institute Genome Sequencing Center for Infectious Disease"/>
            <person name="Wu L."/>
            <person name="Ma J."/>
        </authorList>
    </citation>
    <scope>NUCLEOTIDE SEQUENCE [LARGE SCALE GENOMIC DNA]</scope>
    <source>
        <strain evidence="3">NBRC 108894</strain>
    </source>
</reference>
<sequence>MNRRILLSVAAGGVLAIAVAIGAGAAALAMSPIVPDDSAPLIAPAPTSSATAPAPSSGGPTTEETAPFARALRPGEAPVTAARLRTEVPAGMATDLDDPHGWLAEAVIDVRCMADKGYYYDPFDHGPESDPSDPSLLAFFGRTGAVDAYRWQDAGCHGLSVHETGNDDNH</sequence>
<name>A0ABQ6JYD0_9MICO</name>
<organism evidence="2 3">
    <name type="scientific">Pseudolysinimonas kribbensis</name>
    <dbReference type="NCBI Taxonomy" id="433641"/>
    <lineage>
        <taxon>Bacteria</taxon>
        <taxon>Bacillati</taxon>
        <taxon>Actinomycetota</taxon>
        <taxon>Actinomycetes</taxon>
        <taxon>Micrococcales</taxon>
        <taxon>Microbacteriaceae</taxon>
        <taxon>Pseudolysinimonas</taxon>
    </lineage>
</organism>
<proteinExistence type="predicted"/>
<feature type="region of interest" description="Disordered" evidence="1">
    <location>
        <begin position="41"/>
        <end position="76"/>
    </location>
</feature>
<dbReference type="Proteomes" id="UP001157034">
    <property type="component" value="Unassembled WGS sequence"/>
</dbReference>
<evidence type="ECO:0000313" key="2">
    <source>
        <dbReference type="EMBL" id="GMA93327.1"/>
    </source>
</evidence>
<accession>A0ABQ6JYD0</accession>
<comment type="caution">
    <text evidence="2">The sequence shown here is derived from an EMBL/GenBank/DDBJ whole genome shotgun (WGS) entry which is preliminary data.</text>
</comment>